<dbReference type="EMBL" id="JANHNZ010000001">
    <property type="protein sequence ID" value="MCQ9209155.1"/>
    <property type="molecule type" value="Genomic_DNA"/>
</dbReference>
<dbReference type="GO" id="GO:0016787">
    <property type="term" value="F:hydrolase activity"/>
    <property type="evidence" value="ECO:0007669"/>
    <property type="project" value="UniProtKB-KW"/>
</dbReference>
<dbReference type="InterPro" id="IPR012354">
    <property type="entry name" value="Esterase_lipase"/>
</dbReference>
<sequence>MSIKAPQEIFIAGNDIAILLLHAYTGSSNDLRLLAQDLSRQGYTVYLPIYRGHGTVNVEDILAYSAEDWWLDTQEAIQYLQDKGYKKIIVMGLSMGGMMAARAAEEYDVLAAGSFCSPVTLETTLSQTLYKNFLAYAEKSYQLQGFSQEEIADKLVKIEKSAKSNLKALEDLTKDTAQKVEKIDVPYYIAQGGKDTFVDPMASVTFRDSLTQSQVDFHWFEDSPHVISVGKDRLAFQESVKKFIEKVTQQ</sequence>
<organism evidence="3 4">
    <name type="scientific">Granulicatella seriolae</name>
    <dbReference type="NCBI Taxonomy" id="2967226"/>
    <lineage>
        <taxon>Bacteria</taxon>
        <taxon>Bacillati</taxon>
        <taxon>Bacillota</taxon>
        <taxon>Bacilli</taxon>
        <taxon>Lactobacillales</taxon>
        <taxon>Carnobacteriaceae</taxon>
        <taxon>Granulicatella</taxon>
    </lineage>
</organism>
<keyword evidence="4" id="KW-1185">Reference proteome</keyword>
<evidence type="ECO:0000256" key="1">
    <source>
        <dbReference type="ARBA" id="ARBA00022801"/>
    </source>
</evidence>
<name>A0ABT1WKY9_9LACT</name>
<dbReference type="InterPro" id="IPR029058">
    <property type="entry name" value="AB_hydrolase_fold"/>
</dbReference>
<dbReference type="PANTHER" id="PTHR43798:SF31">
    <property type="entry name" value="AB HYDROLASE SUPERFAMILY PROTEIN YCLE"/>
    <property type="match status" value="1"/>
</dbReference>
<evidence type="ECO:0000259" key="2">
    <source>
        <dbReference type="Pfam" id="PF12146"/>
    </source>
</evidence>
<dbReference type="SUPFAM" id="SSF53474">
    <property type="entry name" value="alpha/beta-Hydrolases"/>
    <property type="match status" value="1"/>
</dbReference>
<dbReference type="Proteomes" id="UP001059480">
    <property type="component" value="Unassembled WGS sequence"/>
</dbReference>
<reference evidence="3" key="2">
    <citation type="journal article" date="2023" name="Curr. Microbiol.">
        <title>Granulicatella seriolae sp. nov., a Novel Facultative Anaerobe Isolated from Yellowtail Marine Fish.</title>
        <authorList>
            <person name="Lee M."/>
            <person name="Choi Y.J."/>
            <person name="Farooq A."/>
            <person name="Jeong J.B."/>
            <person name="Jung M.Y."/>
        </authorList>
    </citation>
    <scope>NUCLEOTIDE SEQUENCE</scope>
    <source>
        <strain evidence="3">S8</strain>
    </source>
</reference>
<feature type="domain" description="Serine aminopeptidase S33" evidence="2">
    <location>
        <begin position="17"/>
        <end position="227"/>
    </location>
</feature>
<dbReference type="InterPro" id="IPR050266">
    <property type="entry name" value="AB_hydrolase_sf"/>
</dbReference>
<dbReference type="PIRSF" id="PIRSF017388">
    <property type="entry name" value="Esterase_lipase"/>
    <property type="match status" value="1"/>
</dbReference>
<protein>
    <submittedName>
        <fullName evidence="3">Alpha/beta fold hydrolase</fullName>
    </submittedName>
</protein>
<dbReference type="InterPro" id="IPR022742">
    <property type="entry name" value="Hydrolase_4"/>
</dbReference>
<dbReference type="Gene3D" id="3.40.50.1820">
    <property type="entry name" value="alpha/beta hydrolase"/>
    <property type="match status" value="1"/>
</dbReference>
<comment type="caution">
    <text evidence="3">The sequence shown here is derived from an EMBL/GenBank/DDBJ whole genome shotgun (WGS) entry which is preliminary data.</text>
</comment>
<dbReference type="RefSeq" id="WP_256944264.1">
    <property type="nucleotide sequence ID" value="NZ_JANHNZ010000001.1"/>
</dbReference>
<evidence type="ECO:0000313" key="4">
    <source>
        <dbReference type="Proteomes" id="UP001059480"/>
    </source>
</evidence>
<evidence type="ECO:0000313" key="3">
    <source>
        <dbReference type="EMBL" id="MCQ9209155.1"/>
    </source>
</evidence>
<keyword evidence="1 3" id="KW-0378">Hydrolase</keyword>
<accession>A0ABT1WKY9</accession>
<dbReference type="Pfam" id="PF12146">
    <property type="entry name" value="Hydrolase_4"/>
    <property type="match status" value="1"/>
</dbReference>
<gene>
    <name evidence="3" type="ORF">NPA36_01060</name>
</gene>
<dbReference type="PANTHER" id="PTHR43798">
    <property type="entry name" value="MONOACYLGLYCEROL LIPASE"/>
    <property type="match status" value="1"/>
</dbReference>
<reference evidence="3" key="1">
    <citation type="submission" date="2022-07" db="EMBL/GenBank/DDBJ databases">
        <authorList>
            <person name="Jung M.-Y."/>
            <person name="Lee M."/>
        </authorList>
    </citation>
    <scope>NUCLEOTIDE SEQUENCE</scope>
    <source>
        <strain evidence="3">S8</strain>
    </source>
</reference>
<reference evidence="3" key="3">
    <citation type="journal article" date="2023" name="Microbiol. Resour. Announc.">
        <title>Draft Genome Sequence of Granulicatella sp. Strain S8, Isolated from a Marine Fish, Seriola quinqueradiata.</title>
        <authorList>
            <person name="Lee M."/>
            <person name="Farooq A."/>
            <person name="Jeong J.B."/>
            <person name="Jung M.Y."/>
        </authorList>
    </citation>
    <scope>NUCLEOTIDE SEQUENCE</scope>
    <source>
        <strain evidence="3">S8</strain>
    </source>
</reference>
<proteinExistence type="predicted"/>